<feature type="transmembrane region" description="Helical" evidence="2">
    <location>
        <begin position="29"/>
        <end position="52"/>
    </location>
</feature>
<dbReference type="GO" id="GO:0008643">
    <property type="term" value="P:carbohydrate transport"/>
    <property type="evidence" value="ECO:0007669"/>
    <property type="project" value="InterPro"/>
</dbReference>
<dbReference type="EMBL" id="RKIK01000136">
    <property type="protein sequence ID" value="ROV57570.1"/>
    <property type="molecule type" value="Genomic_DNA"/>
</dbReference>
<dbReference type="Pfam" id="PF13347">
    <property type="entry name" value="MFS_2"/>
    <property type="match status" value="1"/>
</dbReference>
<dbReference type="GO" id="GO:0005886">
    <property type="term" value="C:plasma membrane"/>
    <property type="evidence" value="ECO:0007669"/>
    <property type="project" value="TreeGrafter"/>
</dbReference>
<evidence type="ECO:0000313" key="3">
    <source>
        <dbReference type="EMBL" id="ROV57570.1"/>
    </source>
</evidence>
<feature type="transmembrane region" description="Helical" evidence="2">
    <location>
        <begin position="184"/>
        <end position="205"/>
    </location>
</feature>
<dbReference type="InterPro" id="IPR036259">
    <property type="entry name" value="MFS_trans_sf"/>
</dbReference>
<dbReference type="GO" id="GO:0006814">
    <property type="term" value="P:sodium ion transport"/>
    <property type="evidence" value="ECO:0007669"/>
    <property type="project" value="InterPro"/>
</dbReference>
<feature type="transmembrane region" description="Helical" evidence="2">
    <location>
        <begin position="325"/>
        <end position="347"/>
    </location>
</feature>
<dbReference type="Proteomes" id="UP000278792">
    <property type="component" value="Unassembled WGS sequence"/>
</dbReference>
<name>A0A3N3DSZ1_9VIBR</name>
<evidence type="ECO:0000313" key="4">
    <source>
        <dbReference type="Proteomes" id="UP000278792"/>
    </source>
</evidence>
<evidence type="ECO:0000256" key="1">
    <source>
        <dbReference type="ARBA" id="ARBA00009617"/>
    </source>
</evidence>
<protein>
    <submittedName>
        <fullName evidence="3">MFS transporter</fullName>
    </submittedName>
</protein>
<dbReference type="CDD" id="cd17332">
    <property type="entry name" value="MFS_MelB_like"/>
    <property type="match status" value="1"/>
</dbReference>
<comment type="caution">
    <text evidence="3">The sequence shown here is derived from an EMBL/GenBank/DDBJ whole genome shotgun (WGS) entry which is preliminary data.</text>
</comment>
<sequence length="457" mass="49897">MKMLTLRNKLGYMCGDIGNNMSFAMSSTFLLAFYVDVIGLSAAAVGTLFLLARIWDGFNDPLMGTIAERRYAKLNNINADKFRPYLLKGSFLLAGCATLIFWVPESLSSGEKLAWAYLTYIAWGMSYTFVNIPYGSLASSMTQDAEEQASLSTFRVFGAIIGSSIVKFIVPVFLTMFANDIGTGYLVAMAVCGAIGMSAHITAFLNTKENIKAKPQPMTPLGKQVKQLFTNKLLLVVSAAGLICLTALYGMGAVMMFWVKSNLNNDLSVLAISGVIDVIVMIVIIMVTPKLIQRFGLRSLIMLTCLGSIAVNVASYFIVDTANAFTISYFFASIFIMIPVSLMWSMVSDCIEYSQYKTGKREAGVIYSSYSLARKFAGASAGAIAGIGVGLVGYNPELVTQTLTTQQGLQGMMFLMPAVASLMMFVLFKFFWTLTPEKREQMVKHNQAMLKLGDTNA</sequence>
<dbReference type="InterPro" id="IPR039672">
    <property type="entry name" value="MFS_2"/>
</dbReference>
<dbReference type="InterPro" id="IPR001927">
    <property type="entry name" value="Na/Gal_symport"/>
</dbReference>
<feature type="transmembrane region" description="Helical" evidence="2">
    <location>
        <begin position="233"/>
        <end position="258"/>
    </location>
</feature>
<feature type="transmembrane region" description="Helical" evidence="2">
    <location>
        <begin position="300"/>
        <end position="319"/>
    </location>
</feature>
<dbReference type="AlphaFoldDB" id="A0A3N3DSZ1"/>
<accession>A0A3N3DSZ1</accession>
<dbReference type="Gene3D" id="1.20.1250.20">
    <property type="entry name" value="MFS general substrate transporter like domains"/>
    <property type="match status" value="2"/>
</dbReference>
<comment type="similarity">
    <text evidence="1">Belongs to the sodium:galactoside symporter (TC 2.A.2) family.</text>
</comment>
<dbReference type="RefSeq" id="WP_123783771.1">
    <property type="nucleotide sequence ID" value="NZ_RKIK01000136.1"/>
</dbReference>
<evidence type="ECO:0000256" key="2">
    <source>
        <dbReference type="SAM" id="Phobius"/>
    </source>
</evidence>
<feature type="transmembrane region" description="Helical" evidence="2">
    <location>
        <begin position="270"/>
        <end position="288"/>
    </location>
</feature>
<dbReference type="PANTHER" id="PTHR11328">
    <property type="entry name" value="MAJOR FACILITATOR SUPERFAMILY DOMAIN-CONTAINING PROTEIN"/>
    <property type="match status" value="1"/>
</dbReference>
<dbReference type="GO" id="GO:0015293">
    <property type="term" value="F:symporter activity"/>
    <property type="evidence" value="ECO:0007669"/>
    <property type="project" value="InterPro"/>
</dbReference>
<feature type="transmembrane region" description="Helical" evidence="2">
    <location>
        <begin position="85"/>
        <end position="103"/>
    </location>
</feature>
<feature type="transmembrane region" description="Helical" evidence="2">
    <location>
        <begin position="156"/>
        <end position="178"/>
    </location>
</feature>
<reference evidence="3 4" key="1">
    <citation type="submission" date="2018-11" db="EMBL/GenBank/DDBJ databases">
        <title>Vibrio ponticus strain CAIM 1751 pathogenic for the snapper Lutjanus guttatus.</title>
        <authorList>
            <person name="Soto-Rodriguez S."/>
            <person name="Lozano-Olvera R."/>
            <person name="Gomez-Gil B."/>
        </authorList>
    </citation>
    <scope>NUCLEOTIDE SEQUENCE [LARGE SCALE GENOMIC DNA]</scope>
    <source>
        <strain evidence="3 4">CAIM 1751</strain>
    </source>
</reference>
<gene>
    <name evidence="3" type="ORF">EGH82_22425</name>
</gene>
<keyword evidence="2" id="KW-0472">Membrane</keyword>
<feature type="transmembrane region" description="Helical" evidence="2">
    <location>
        <begin position="414"/>
        <end position="432"/>
    </location>
</feature>
<feature type="transmembrane region" description="Helical" evidence="2">
    <location>
        <begin position="115"/>
        <end position="135"/>
    </location>
</feature>
<proteinExistence type="inferred from homology"/>
<dbReference type="PANTHER" id="PTHR11328:SF24">
    <property type="entry name" value="MAJOR FACILITATOR SUPERFAMILY (MFS) PROFILE DOMAIN-CONTAINING PROTEIN"/>
    <property type="match status" value="1"/>
</dbReference>
<organism evidence="3 4">
    <name type="scientific">Vibrio ponticus</name>
    <dbReference type="NCBI Taxonomy" id="265668"/>
    <lineage>
        <taxon>Bacteria</taxon>
        <taxon>Pseudomonadati</taxon>
        <taxon>Pseudomonadota</taxon>
        <taxon>Gammaproteobacteria</taxon>
        <taxon>Vibrionales</taxon>
        <taxon>Vibrionaceae</taxon>
        <taxon>Vibrio</taxon>
    </lineage>
</organism>
<feature type="transmembrane region" description="Helical" evidence="2">
    <location>
        <begin position="376"/>
        <end position="394"/>
    </location>
</feature>
<keyword evidence="2" id="KW-1133">Transmembrane helix</keyword>
<keyword evidence="2" id="KW-0812">Transmembrane</keyword>
<dbReference type="SUPFAM" id="SSF103473">
    <property type="entry name" value="MFS general substrate transporter"/>
    <property type="match status" value="1"/>
</dbReference>
<dbReference type="NCBIfam" id="TIGR00792">
    <property type="entry name" value="gph"/>
    <property type="match status" value="1"/>
</dbReference>